<dbReference type="CDD" id="cd13132">
    <property type="entry name" value="MATE_eukaryotic"/>
    <property type="match status" value="1"/>
</dbReference>
<dbReference type="GO" id="GO:0016020">
    <property type="term" value="C:membrane"/>
    <property type="evidence" value="ECO:0007669"/>
    <property type="project" value="UniProtKB-SubCell"/>
</dbReference>
<sequence length="496" mass="54144">MREEEEEDPLLISGLLGHEEEPKSGSLSRRAWLESKRIWQIAGPSIFSRLAMFSVTVITQSFAGHFSDVDLAAISIVTTVIIGITFGFLLGMASALETLCGQAYGAKQYHMMGIYMQRSWVVLFINSVLLLPMFLFPAPILKLTGQPESVAEQTGVVAKWLIPFHLSFPFQFTLQRFLQSQLKTAAVAWVSGAVLLVHGILSWVFVYKLRVGIVGAALTIDLAWWLSVLGLFVYTVCGGCPETWTGFSRQAFVGLWDFFKLSLASGVMLSLENFYYRMLVIVSGYFQNTHIAVDALSICVTIYGWESMIPLGFLAATGVRVANELGAGNAKGAKFATVVSIVTSLSVGLLFCLAVIAFHEKLAMIFTSSFPVITMVNELAIMLVFTILLNCIQLVLSGVAVGSGWQSKAAFVNMGSYYLVGMPLGVFLGWFLSFGIMGIWAGMIGGTVVQTLILIIITARCEWEKEADDVAEQFGVVALCLVPLVCVFDFRVVGAP</sequence>
<keyword evidence="5 6" id="KW-0472">Membrane</keyword>
<proteinExistence type="inferred from homology"/>
<feature type="transmembrane region" description="Helical" evidence="6">
    <location>
        <begin position="379"/>
        <end position="403"/>
    </location>
</feature>
<name>A0A2P5C333_TREOI</name>
<dbReference type="InParanoid" id="A0A2P5C333"/>
<feature type="transmembrane region" description="Helical" evidence="6">
    <location>
        <begin position="291"/>
        <end position="314"/>
    </location>
</feature>
<dbReference type="OrthoDB" id="2126698at2759"/>
<dbReference type="EMBL" id="JXTC01000421">
    <property type="protein sequence ID" value="PON55425.1"/>
    <property type="molecule type" value="Genomic_DNA"/>
</dbReference>
<comment type="similarity">
    <text evidence="2 6">Belongs to the multi antimicrobial extrusion (MATE) (TC 2.A.66.1) family.</text>
</comment>
<comment type="caution">
    <text evidence="7">The sequence shown here is derived from an EMBL/GenBank/DDBJ whole genome shotgun (WGS) entry which is preliminary data.</text>
</comment>
<evidence type="ECO:0000313" key="8">
    <source>
        <dbReference type="Proteomes" id="UP000237000"/>
    </source>
</evidence>
<keyword evidence="3 6" id="KW-0812">Transmembrane</keyword>
<dbReference type="AlphaFoldDB" id="A0A2P5C333"/>
<evidence type="ECO:0000256" key="5">
    <source>
        <dbReference type="ARBA" id="ARBA00023136"/>
    </source>
</evidence>
<dbReference type="Pfam" id="PF01554">
    <property type="entry name" value="MatE"/>
    <property type="match status" value="2"/>
</dbReference>
<feature type="transmembrane region" description="Helical" evidence="6">
    <location>
        <begin position="415"/>
        <end position="433"/>
    </location>
</feature>
<evidence type="ECO:0000256" key="3">
    <source>
        <dbReference type="ARBA" id="ARBA00022692"/>
    </source>
</evidence>
<keyword evidence="8" id="KW-1185">Reference proteome</keyword>
<feature type="transmembrane region" description="Helical" evidence="6">
    <location>
        <begin position="471"/>
        <end position="493"/>
    </location>
</feature>
<feature type="transmembrane region" description="Helical" evidence="6">
    <location>
        <begin position="72"/>
        <end position="99"/>
    </location>
</feature>
<dbReference type="GO" id="GO:1990961">
    <property type="term" value="P:xenobiotic detoxification by transmembrane export across the plasma membrane"/>
    <property type="evidence" value="ECO:0007669"/>
    <property type="project" value="InterPro"/>
</dbReference>
<dbReference type="GO" id="GO:0042910">
    <property type="term" value="F:xenobiotic transmembrane transporter activity"/>
    <property type="evidence" value="ECO:0007669"/>
    <property type="project" value="InterPro"/>
</dbReference>
<feature type="transmembrane region" description="Helical" evidence="6">
    <location>
        <begin position="185"/>
        <end position="207"/>
    </location>
</feature>
<dbReference type="InterPro" id="IPR002528">
    <property type="entry name" value="MATE_fam"/>
</dbReference>
<reference evidence="8" key="1">
    <citation type="submission" date="2016-06" db="EMBL/GenBank/DDBJ databases">
        <title>Parallel loss of symbiosis genes in relatives of nitrogen-fixing non-legume Parasponia.</title>
        <authorList>
            <person name="Van Velzen R."/>
            <person name="Holmer R."/>
            <person name="Bu F."/>
            <person name="Rutten L."/>
            <person name="Van Zeijl A."/>
            <person name="Liu W."/>
            <person name="Santuari L."/>
            <person name="Cao Q."/>
            <person name="Sharma T."/>
            <person name="Shen D."/>
            <person name="Roswanjaya Y."/>
            <person name="Wardhani T."/>
            <person name="Kalhor M.S."/>
            <person name="Jansen J."/>
            <person name="Van den Hoogen J."/>
            <person name="Gungor B."/>
            <person name="Hartog M."/>
            <person name="Hontelez J."/>
            <person name="Verver J."/>
            <person name="Yang W.-C."/>
            <person name="Schijlen E."/>
            <person name="Repin R."/>
            <person name="Schilthuizen M."/>
            <person name="Schranz E."/>
            <person name="Heidstra R."/>
            <person name="Miyata K."/>
            <person name="Fedorova E."/>
            <person name="Kohlen W."/>
            <person name="Bisseling T."/>
            <person name="Smit S."/>
            <person name="Geurts R."/>
        </authorList>
    </citation>
    <scope>NUCLEOTIDE SEQUENCE [LARGE SCALE GENOMIC DNA]</scope>
    <source>
        <strain evidence="8">cv. RG33-2</strain>
    </source>
</reference>
<feature type="transmembrane region" description="Helical" evidence="6">
    <location>
        <begin position="46"/>
        <end position="66"/>
    </location>
</feature>
<feature type="transmembrane region" description="Helical" evidence="6">
    <location>
        <begin position="335"/>
        <end position="359"/>
    </location>
</feature>
<gene>
    <name evidence="7" type="ORF">TorRG33x02_299380</name>
</gene>
<feature type="transmembrane region" description="Helical" evidence="6">
    <location>
        <begin position="439"/>
        <end position="459"/>
    </location>
</feature>
<dbReference type="PANTHER" id="PTHR11206">
    <property type="entry name" value="MULTIDRUG RESISTANCE PROTEIN"/>
    <property type="match status" value="1"/>
</dbReference>
<protein>
    <recommendedName>
        <fullName evidence="6">Protein DETOXIFICATION</fullName>
    </recommendedName>
    <alternativeName>
        <fullName evidence="6">Multidrug and toxic compound extrusion protein</fullName>
    </alternativeName>
</protein>
<dbReference type="Proteomes" id="UP000237000">
    <property type="component" value="Unassembled WGS sequence"/>
</dbReference>
<comment type="subcellular location">
    <subcellularLocation>
        <location evidence="1">Membrane</location>
        <topology evidence="1">Multi-pass membrane protein</topology>
    </subcellularLocation>
</comment>
<feature type="transmembrane region" description="Helical" evidence="6">
    <location>
        <begin position="213"/>
        <end position="239"/>
    </location>
</feature>
<dbReference type="NCBIfam" id="TIGR00797">
    <property type="entry name" value="matE"/>
    <property type="match status" value="1"/>
</dbReference>
<feature type="transmembrane region" description="Helical" evidence="6">
    <location>
        <begin position="120"/>
        <end position="140"/>
    </location>
</feature>
<evidence type="ECO:0000256" key="2">
    <source>
        <dbReference type="ARBA" id="ARBA00010199"/>
    </source>
</evidence>
<accession>A0A2P5C333</accession>
<evidence type="ECO:0000256" key="4">
    <source>
        <dbReference type="ARBA" id="ARBA00022989"/>
    </source>
</evidence>
<evidence type="ECO:0000256" key="6">
    <source>
        <dbReference type="RuleBase" id="RU004914"/>
    </source>
</evidence>
<keyword evidence="4 6" id="KW-1133">Transmembrane helix</keyword>
<organism evidence="7 8">
    <name type="scientific">Trema orientale</name>
    <name type="common">Charcoal tree</name>
    <name type="synonym">Celtis orientalis</name>
    <dbReference type="NCBI Taxonomy" id="63057"/>
    <lineage>
        <taxon>Eukaryota</taxon>
        <taxon>Viridiplantae</taxon>
        <taxon>Streptophyta</taxon>
        <taxon>Embryophyta</taxon>
        <taxon>Tracheophyta</taxon>
        <taxon>Spermatophyta</taxon>
        <taxon>Magnoliopsida</taxon>
        <taxon>eudicotyledons</taxon>
        <taxon>Gunneridae</taxon>
        <taxon>Pentapetalae</taxon>
        <taxon>rosids</taxon>
        <taxon>fabids</taxon>
        <taxon>Rosales</taxon>
        <taxon>Cannabaceae</taxon>
        <taxon>Trema</taxon>
    </lineage>
</organism>
<evidence type="ECO:0000313" key="7">
    <source>
        <dbReference type="EMBL" id="PON55425.1"/>
    </source>
</evidence>
<dbReference type="GO" id="GO:0015297">
    <property type="term" value="F:antiporter activity"/>
    <property type="evidence" value="ECO:0007669"/>
    <property type="project" value="InterPro"/>
</dbReference>
<dbReference type="InterPro" id="IPR045069">
    <property type="entry name" value="MATE_euk"/>
</dbReference>
<evidence type="ECO:0000256" key="1">
    <source>
        <dbReference type="ARBA" id="ARBA00004141"/>
    </source>
</evidence>